<sequence>MTQYRAIRSGDKVIPVQKVSPFNENKLNNPNSNNKRPSQTRSAKRNRRLDDVVVPPVINNF</sequence>
<feature type="non-terminal residue" evidence="2">
    <location>
        <position position="61"/>
    </location>
</feature>
<feature type="region of interest" description="Disordered" evidence="1">
    <location>
        <begin position="1"/>
        <end position="61"/>
    </location>
</feature>
<evidence type="ECO:0000256" key="1">
    <source>
        <dbReference type="SAM" id="MobiDB-lite"/>
    </source>
</evidence>
<reference evidence="2" key="1">
    <citation type="submission" date="2021-02" db="EMBL/GenBank/DDBJ databases">
        <authorList>
            <person name="Nowell W R."/>
        </authorList>
    </citation>
    <scope>NUCLEOTIDE SEQUENCE</scope>
</reference>
<name>A0A822DA21_9BILA</name>
<gene>
    <name evidence="2" type="ORF">QYT958_LOCUS43025</name>
</gene>
<proteinExistence type="predicted"/>
<accession>A0A822DA21</accession>
<evidence type="ECO:0000313" key="3">
    <source>
        <dbReference type="Proteomes" id="UP000663848"/>
    </source>
</evidence>
<organism evidence="2 3">
    <name type="scientific">Rotaria socialis</name>
    <dbReference type="NCBI Taxonomy" id="392032"/>
    <lineage>
        <taxon>Eukaryota</taxon>
        <taxon>Metazoa</taxon>
        <taxon>Spiralia</taxon>
        <taxon>Gnathifera</taxon>
        <taxon>Rotifera</taxon>
        <taxon>Eurotatoria</taxon>
        <taxon>Bdelloidea</taxon>
        <taxon>Philodinida</taxon>
        <taxon>Philodinidae</taxon>
        <taxon>Rotaria</taxon>
    </lineage>
</organism>
<protein>
    <submittedName>
        <fullName evidence="2">Uncharacterized protein</fullName>
    </submittedName>
</protein>
<feature type="compositionally biased region" description="Low complexity" evidence="1">
    <location>
        <begin position="23"/>
        <end position="34"/>
    </location>
</feature>
<dbReference type="Proteomes" id="UP000663848">
    <property type="component" value="Unassembled WGS sequence"/>
</dbReference>
<dbReference type="EMBL" id="CAJOBR010058652">
    <property type="protein sequence ID" value="CAF5067499.1"/>
    <property type="molecule type" value="Genomic_DNA"/>
</dbReference>
<comment type="caution">
    <text evidence="2">The sequence shown here is derived from an EMBL/GenBank/DDBJ whole genome shotgun (WGS) entry which is preliminary data.</text>
</comment>
<evidence type="ECO:0000313" key="2">
    <source>
        <dbReference type="EMBL" id="CAF5067499.1"/>
    </source>
</evidence>
<dbReference type="AlphaFoldDB" id="A0A822DA21"/>